<gene>
    <name evidence="1" type="ordered locus">TVNIR_1931</name>
</gene>
<keyword evidence="2" id="KW-1185">Reference proteome</keyword>
<dbReference type="SUPFAM" id="SSF52540">
    <property type="entry name" value="P-loop containing nucleoside triphosphate hydrolases"/>
    <property type="match status" value="1"/>
</dbReference>
<dbReference type="STRING" id="1255043.TVNIR_1931"/>
<evidence type="ECO:0008006" key="3">
    <source>
        <dbReference type="Google" id="ProtNLM"/>
    </source>
</evidence>
<protein>
    <recommendedName>
        <fullName evidence="3">Sulfotransferase</fullName>
    </recommendedName>
</protein>
<dbReference type="PATRIC" id="fig|1255043.3.peg.1955"/>
<dbReference type="AlphaFoldDB" id="L0DX60"/>
<dbReference type="Gene3D" id="3.40.50.300">
    <property type="entry name" value="P-loop containing nucleotide triphosphate hydrolases"/>
    <property type="match status" value="1"/>
</dbReference>
<dbReference type="Pfam" id="PF13469">
    <property type="entry name" value="Sulfotransfer_3"/>
    <property type="match status" value="1"/>
</dbReference>
<evidence type="ECO:0000313" key="2">
    <source>
        <dbReference type="Proteomes" id="UP000010809"/>
    </source>
</evidence>
<dbReference type="HOGENOM" id="CLU_983316_0_0_6"/>
<organism evidence="1 2">
    <name type="scientific">Thioalkalivibrio nitratireducens (strain DSM 14787 / UNIQEM 213 / ALEN2)</name>
    <dbReference type="NCBI Taxonomy" id="1255043"/>
    <lineage>
        <taxon>Bacteria</taxon>
        <taxon>Pseudomonadati</taxon>
        <taxon>Pseudomonadota</taxon>
        <taxon>Gammaproteobacteria</taxon>
        <taxon>Chromatiales</taxon>
        <taxon>Ectothiorhodospiraceae</taxon>
        <taxon>Thioalkalivibrio</taxon>
    </lineage>
</organism>
<name>L0DX60_THIND</name>
<evidence type="ECO:0000313" key="1">
    <source>
        <dbReference type="EMBL" id="AGA33592.1"/>
    </source>
</evidence>
<dbReference type="InterPro" id="IPR027417">
    <property type="entry name" value="P-loop_NTPase"/>
</dbReference>
<dbReference type="KEGG" id="tni:TVNIR_1931"/>
<sequence>MNLLGLNPQVAAWFETKEVAEALRWLRVLEDPQLEAVEAGLVRPAEPPGFAPAAVAARMEAQMQRTFQQIQGQVPDGKAAYEQYPLGSDRILYSVAEAEAELARWRSEVEAASSPAAVARATGALITALGQRQAELAGRRYWINKTPELPRFGGELRRCLGECRMILMIRDGWEVAQSANALGWASVPELAAWWRGLIEESRAAGEPGAYLEIRYEDLIAAPAETLDRVLGFLGLHGSGEALCRVYHLLGGEFERRPPWQDGADGDRAAFDAIAGDLMQELGY</sequence>
<reference evidence="1" key="1">
    <citation type="submission" date="2015-12" db="EMBL/GenBank/DDBJ databases">
        <authorList>
            <person name="Tikhonova T.V."/>
            <person name="Pavlov A.R."/>
            <person name="Beletsky A.V."/>
            <person name="Mardanov A.V."/>
            <person name="Sorokin D.Y."/>
            <person name="Ravin N.V."/>
            <person name="Popov V.O."/>
        </authorList>
    </citation>
    <scope>NUCLEOTIDE SEQUENCE</scope>
    <source>
        <strain evidence="1">DSM 14787</strain>
    </source>
</reference>
<accession>L0DX60</accession>
<dbReference type="EMBL" id="CP003989">
    <property type="protein sequence ID" value="AGA33592.1"/>
    <property type="molecule type" value="Genomic_DNA"/>
</dbReference>
<dbReference type="Proteomes" id="UP000010809">
    <property type="component" value="Chromosome"/>
</dbReference>
<proteinExistence type="predicted"/>